<dbReference type="EMBL" id="SMOG01000018">
    <property type="protein sequence ID" value="TDF72724.1"/>
    <property type="molecule type" value="Genomic_DNA"/>
</dbReference>
<comment type="caution">
    <text evidence="1">The sequence shown here is derived from an EMBL/GenBank/DDBJ whole genome shotgun (WGS) entry which is preliminary data.</text>
</comment>
<sequence>MKLKVLISILIISSLFALNSCKKAVDSPSNLIVVSIYPYELLLKQMVGPKIEVRTLIPPNFSPHTYNPSPAELKSLYDANLVFSNGFGLETNIQTALNALGEKHLSAEQLLQLPQKEENPNPHIWLSPRLMKKLVSELEEPLQRTFPSYKDSISFHCKELISQFSSLDSLIIQERTQFSHTPIITYHDSFHYFIQDYQLDYLGSIQSSPGQEPTPKELVYLGDLIKANQVKAIFVEPQMDRKSANVLAKEFQLKVIELDPLGQTLNAQSLPEVILINWDRMKQAW</sequence>
<reference evidence="1" key="1">
    <citation type="submission" date="2019-03" db="EMBL/GenBank/DDBJ databases">
        <title>Candidatus Syntrophosphaera thermopropionivorans: a novel player in syntrophic propionate oxidation during anaerobic digestion.</title>
        <authorList>
            <person name="Dyksma S."/>
        </authorList>
    </citation>
    <scope>NUCLEOTIDE SEQUENCE</scope>
    <source>
        <strain evidence="1">W5</strain>
    </source>
</reference>
<evidence type="ECO:0000313" key="1">
    <source>
        <dbReference type="EMBL" id="TDF72724.1"/>
    </source>
</evidence>
<organism evidence="1 2">
    <name type="scientific">Candidatus Syntrophosphaera thermopropionivorans</name>
    <dbReference type="NCBI Taxonomy" id="2593015"/>
    <lineage>
        <taxon>Bacteria</taxon>
        <taxon>Pseudomonadati</taxon>
        <taxon>Candidatus Cloacimonadota</taxon>
        <taxon>Candidatus Cloacimonadia</taxon>
        <taxon>Candidatus Cloacimonadales</taxon>
        <taxon>Candidatus Cloacimonadaceae</taxon>
        <taxon>Candidatus Syntrophosphaera</taxon>
    </lineage>
</organism>
<dbReference type="Proteomes" id="UP000294588">
    <property type="component" value="Unassembled WGS sequence"/>
</dbReference>
<keyword evidence="2" id="KW-1185">Reference proteome</keyword>
<accession>A0AC61QIG6</accession>
<proteinExistence type="predicted"/>
<name>A0AC61QIG6_9BACT</name>
<gene>
    <name evidence="1" type="ORF">E0946_05500</name>
</gene>
<evidence type="ECO:0000313" key="2">
    <source>
        <dbReference type="Proteomes" id="UP000294588"/>
    </source>
</evidence>
<protein>
    <submittedName>
        <fullName evidence="1">Zinc ABC transporter substrate-binding protein</fullName>
    </submittedName>
</protein>